<organism evidence="2 3">
    <name type="scientific">Muricoccus vinaceus</name>
    <dbReference type="NCBI Taxonomy" id="424704"/>
    <lineage>
        <taxon>Bacteria</taxon>
        <taxon>Pseudomonadati</taxon>
        <taxon>Pseudomonadota</taxon>
        <taxon>Alphaproteobacteria</taxon>
        <taxon>Acetobacterales</taxon>
        <taxon>Roseomonadaceae</taxon>
        <taxon>Muricoccus</taxon>
    </lineage>
</organism>
<dbReference type="CDD" id="cd13578">
    <property type="entry name" value="PBP2_Bug27"/>
    <property type="match status" value="1"/>
</dbReference>
<evidence type="ECO:0000313" key="3">
    <source>
        <dbReference type="Proteomes" id="UP001589789"/>
    </source>
</evidence>
<dbReference type="PIRSF" id="PIRSF017082">
    <property type="entry name" value="YflP"/>
    <property type="match status" value="1"/>
</dbReference>
<keyword evidence="3" id="KW-1185">Reference proteome</keyword>
<dbReference type="Gene3D" id="3.40.190.10">
    <property type="entry name" value="Periplasmic binding protein-like II"/>
    <property type="match status" value="1"/>
</dbReference>
<proteinExistence type="inferred from homology"/>
<evidence type="ECO:0000256" key="1">
    <source>
        <dbReference type="ARBA" id="ARBA00006987"/>
    </source>
</evidence>
<dbReference type="Pfam" id="PF03401">
    <property type="entry name" value="TctC"/>
    <property type="match status" value="1"/>
</dbReference>
<dbReference type="PANTHER" id="PTHR42928:SF5">
    <property type="entry name" value="BLR1237 PROTEIN"/>
    <property type="match status" value="1"/>
</dbReference>
<dbReference type="InterPro" id="IPR005064">
    <property type="entry name" value="BUG"/>
</dbReference>
<reference evidence="2 3" key="1">
    <citation type="submission" date="2024-09" db="EMBL/GenBank/DDBJ databases">
        <authorList>
            <person name="Sun Q."/>
            <person name="Mori K."/>
        </authorList>
    </citation>
    <scope>NUCLEOTIDE SEQUENCE [LARGE SCALE GENOMIC DNA]</scope>
    <source>
        <strain evidence="2 3">CCM 7468</strain>
    </source>
</reference>
<gene>
    <name evidence="2" type="ORF">ACFFIC_29585</name>
</gene>
<comment type="similarity">
    <text evidence="1">Belongs to the UPF0065 (bug) family.</text>
</comment>
<dbReference type="RefSeq" id="WP_377057212.1">
    <property type="nucleotide sequence ID" value="NZ_JBHLVZ010000118.1"/>
</dbReference>
<evidence type="ECO:0000313" key="2">
    <source>
        <dbReference type="EMBL" id="MFC0389663.1"/>
    </source>
</evidence>
<dbReference type="SUPFAM" id="SSF53850">
    <property type="entry name" value="Periplasmic binding protein-like II"/>
    <property type="match status" value="1"/>
</dbReference>
<name>A0ABV6J197_9PROT</name>
<dbReference type="PANTHER" id="PTHR42928">
    <property type="entry name" value="TRICARBOXYLATE-BINDING PROTEIN"/>
    <property type="match status" value="1"/>
</dbReference>
<dbReference type="Proteomes" id="UP001589789">
    <property type="component" value="Unassembled WGS sequence"/>
</dbReference>
<protein>
    <submittedName>
        <fullName evidence="2">Bug family tripartite tricarboxylate transporter substrate binding protein</fullName>
    </submittedName>
</protein>
<dbReference type="Gene3D" id="3.40.190.150">
    <property type="entry name" value="Bordetella uptake gene, domain 1"/>
    <property type="match status" value="1"/>
</dbReference>
<comment type="caution">
    <text evidence="2">The sequence shown here is derived from an EMBL/GenBank/DDBJ whole genome shotgun (WGS) entry which is preliminary data.</text>
</comment>
<dbReference type="EMBL" id="JBHLVZ010000118">
    <property type="protein sequence ID" value="MFC0389663.1"/>
    <property type="molecule type" value="Genomic_DNA"/>
</dbReference>
<dbReference type="InterPro" id="IPR042100">
    <property type="entry name" value="Bug_dom1"/>
</dbReference>
<accession>A0ABV6J197</accession>
<sequence length="331" mass="34355">MPIRRRHLGAALATAAAALGSRPGLAQSRWPDRPIRLIVPFAPGGGSDIGGRIAAQALGLHLAPPGEAARVSVVVENRPGAGGTIGTEAVVRSPPDGHSLALLTNSSAVMNVFLYKHLSFDIRRDLVAVAEVGRSRCMVAVRPGLAGNLDELRAAARRSSLTYGSGGNGTAPHLAGVLLAQALGAEMTHVPFRGSGPALTAVVSGQVDVMVESVTVLLGMAQANQIRPILVADRERDPLLPAVPTAAELGLPGYEIENWSGLFAPARTPFPIVQALSDALAKGFADPEIAQRLRDLGQRKVTATPAAFDAFWKGELTRWGPVVAASGATLD</sequence>